<feature type="region of interest" description="Disordered" evidence="1">
    <location>
        <begin position="414"/>
        <end position="435"/>
    </location>
</feature>
<keyword evidence="4" id="KW-1185">Reference proteome</keyword>
<sequence>MRRLAWIVMAAGLPATGFAQDAVIRIEAKRGDSAVTEAATNWSSQFDEVVTFSLPRGWTAIGLGPFAQKDAEDRLQELKAAGQIPQDSFVAVPGRDTILTPFGDGNTDRDIQTDDGQAATPVTEALSGSYIRLQSVQTEAEARAALEEWRKTFPAAGIWALDNSWYSVTLGPASADVAAAWLTAFKAGGAAPNDAFISDAADLGTVLVEGRDPDLSLGDRAELPPLDQVQRVLRWAGRYDGDIDGQTGPKTREAIARAVSELRFSPDAGATIKELMRQRDEWRKDLGLAELRDAATGLALIAPLEKLSFDRSERALSIYKPKNGSGAALILFSQQGGQQELLDLSGLVTALGWVPRPERDIENGHILLRGANEDHISIAEGWVRDGRAEGFVLIWPAADAENQPRIAREISDSIARHAPGENESPQAAATTGLAP</sequence>
<dbReference type="Proteomes" id="UP001165641">
    <property type="component" value="Unassembled WGS sequence"/>
</dbReference>
<feature type="chain" id="PRO_5045093029" evidence="2">
    <location>
        <begin position="20"/>
        <end position="435"/>
    </location>
</feature>
<reference evidence="3" key="1">
    <citation type="submission" date="2022-12" db="EMBL/GenBank/DDBJ databases">
        <title>Paracoccus onchidii sp. nov., isolated from a marine invertebrate from the South China Sea.</title>
        <authorList>
            <person name="Xu S."/>
            <person name="Liu Z."/>
            <person name="Xu Y."/>
        </authorList>
    </citation>
    <scope>NUCLEOTIDE SEQUENCE</scope>
    <source>
        <strain evidence="3">Z330</strain>
    </source>
</reference>
<accession>A0ABT4ZHC9</accession>
<evidence type="ECO:0000313" key="3">
    <source>
        <dbReference type="EMBL" id="MDB6178502.1"/>
    </source>
</evidence>
<comment type="caution">
    <text evidence="3">The sequence shown here is derived from an EMBL/GenBank/DDBJ whole genome shotgun (WGS) entry which is preliminary data.</text>
</comment>
<dbReference type="EMBL" id="JAQBIE010000017">
    <property type="protein sequence ID" value="MDB6178502.1"/>
    <property type="molecule type" value="Genomic_DNA"/>
</dbReference>
<evidence type="ECO:0000256" key="2">
    <source>
        <dbReference type="SAM" id="SignalP"/>
    </source>
</evidence>
<name>A0ABT4ZHC9_9RHOB</name>
<protein>
    <submittedName>
        <fullName evidence="3">Peptidoglycan-binding domain-containing protein</fullName>
    </submittedName>
</protein>
<evidence type="ECO:0000256" key="1">
    <source>
        <dbReference type="SAM" id="MobiDB-lite"/>
    </source>
</evidence>
<dbReference type="RefSeq" id="WP_271889620.1">
    <property type="nucleotide sequence ID" value="NZ_JAQBIE010000017.1"/>
</dbReference>
<gene>
    <name evidence="3" type="ORF">PAF17_13445</name>
</gene>
<feature type="signal peptide" evidence="2">
    <location>
        <begin position="1"/>
        <end position="19"/>
    </location>
</feature>
<proteinExistence type="predicted"/>
<evidence type="ECO:0000313" key="4">
    <source>
        <dbReference type="Proteomes" id="UP001165641"/>
    </source>
</evidence>
<keyword evidence="2" id="KW-0732">Signal</keyword>
<organism evidence="3 4">
    <name type="scientific">Paracoccus onchidii</name>
    <dbReference type="NCBI Taxonomy" id="3017813"/>
    <lineage>
        <taxon>Bacteria</taxon>
        <taxon>Pseudomonadati</taxon>
        <taxon>Pseudomonadota</taxon>
        <taxon>Alphaproteobacteria</taxon>
        <taxon>Rhodobacterales</taxon>
        <taxon>Paracoccaceae</taxon>
        <taxon>Paracoccus</taxon>
    </lineage>
</organism>